<dbReference type="Pfam" id="PF13578">
    <property type="entry name" value="Methyltransf_24"/>
    <property type="match status" value="1"/>
</dbReference>
<dbReference type="SUPFAM" id="SSF53335">
    <property type="entry name" value="S-adenosyl-L-methionine-dependent methyltransferases"/>
    <property type="match status" value="1"/>
</dbReference>
<dbReference type="Proteomes" id="UP000620025">
    <property type="component" value="Unassembled WGS sequence"/>
</dbReference>
<sequence length="254" mass="28914">MNPTLRHFYENHHGKVSDKWSIYLDEYQRLLHPLQDKEVCLLEVGVQNGGSLEIWGNYFSNARNIVGCDIDPKCAELSYINSSIEIVIGDICSPITTQAVLSTCNGPIDIVIDDGSHTSQDIVTTFFNLFGHLKEGGIYIAEDLHCSYWPGFQGGLHHSHSSISFFKRLIDIVNFEHWEEDMTRCMYISELVPINDTYEELLSSIHSVEFINSLCIIKKRPYSENTLGHRIISGYDEIVQQVKDKTGEISKPQK</sequence>
<evidence type="ECO:0000313" key="2">
    <source>
        <dbReference type="Proteomes" id="UP000620025"/>
    </source>
</evidence>
<evidence type="ECO:0000313" key="1">
    <source>
        <dbReference type="EMBL" id="MBD8769817.1"/>
    </source>
</evidence>
<dbReference type="RefSeq" id="WP_192067236.1">
    <property type="nucleotide sequence ID" value="NZ_JACYWY010000001.1"/>
</dbReference>
<proteinExistence type="predicted"/>
<name>A0ABR9BY39_9PSED</name>
<comment type="caution">
    <text evidence="1">The sequence shown here is derived from an EMBL/GenBank/DDBJ whole genome shotgun (WGS) entry which is preliminary data.</text>
</comment>
<dbReference type="GO" id="GO:0032259">
    <property type="term" value="P:methylation"/>
    <property type="evidence" value="ECO:0007669"/>
    <property type="project" value="UniProtKB-KW"/>
</dbReference>
<dbReference type="InterPro" id="IPR029063">
    <property type="entry name" value="SAM-dependent_MTases_sf"/>
</dbReference>
<dbReference type="EMBL" id="JACYWZ010000003">
    <property type="protein sequence ID" value="MBD8769817.1"/>
    <property type="molecule type" value="Genomic_DNA"/>
</dbReference>
<keyword evidence="2" id="KW-1185">Reference proteome</keyword>
<dbReference type="GO" id="GO:0008168">
    <property type="term" value="F:methyltransferase activity"/>
    <property type="evidence" value="ECO:0007669"/>
    <property type="project" value="UniProtKB-KW"/>
</dbReference>
<dbReference type="CDD" id="cd02440">
    <property type="entry name" value="AdoMet_MTases"/>
    <property type="match status" value="1"/>
</dbReference>
<organism evidence="1 2">
    <name type="scientific">Pseudomonas coleopterorum</name>
    <dbReference type="NCBI Taxonomy" id="1605838"/>
    <lineage>
        <taxon>Bacteria</taxon>
        <taxon>Pseudomonadati</taxon>
        <taxon>Pseudomonadota</taxon>
        <taxon>Gammaproteobacteria</taxon>
        <taxon>Pseudomonadales</taxon>
        <taxon>Pseudomonadaceae</taxon>
        <taxon>Pseudomonas</taxon>
    </lineage>
</organism>
<accession>A0ABR9BY39</accession>
<gene>
    <name evidence="1" type="ORF">IFT38_09710</name>
</gene>
<keyword evidence="1" id="KW-0808">Transferase</keyword>
<keyword evidence="1" id="KW-0489">Methyltransferase</keyword>
<reference evidence="1 2" key="1">
    <citation type="journal article" date="2020" name="FEMS Microbiol. Ecol.">
        <title>Temporal dynamics of bacterial communities during seed development and maturation.</title>
        <authorList>
            <person name="Chesneau G."/>
            <person name="Torres-Cortes G."/>
            <person name="Briand M."/>
            <person name="Darrasse A."/>
            <person name="Preveaux A."/>
            <person name="Marais C."/>
            <person name="Jacques M.A."/>
            <person name="Shade A."/>
            <person name="Barret M."/>
        </authorList>
    </citation>
    <scope>NUCLEOTIDE SEQUENCE [LARGE SCALE GENOMIC DNA]</scope>
    <source>
        <strain evidence="1 2">CFBP13599</strain>
    </source>
</reference>
<protein>
    <submittedName>
        <fullName evidence="1">Class I SAM-dependent methyltransferase</fullName>
    </submittedName>
</protein>
<dbReference type="Gene3D" id="3.40.50.150">
    <property type="entry name" value="Vaccinia Virus protein VP39"/>
    <property type="match status" value="1"/>
</dbReference>